<feature type="domain" description="NmrA-like" evidence="4">
    <location>
        <begin position="3"/>
        <end position="242"/>
    </location>
</feature>
<dbReference type="InterPro" id="IPR036291">
    <property type="entry name" value="NAD(P)-bd_dom_sf"/>
</dbReference>
<dbReference type="Pfam" id="PF05368">
    <property type="entry name" value="NmrA"/>
    <property type="match status" value="1"/>
</dbReference>
<dbReference type="InterPro" id="IPR008030">
    <property type="entry name" value="NmrA-like"/>
</dbReference>
<dbReference type="EMBL" id="JBHGVX010000001">
    <property type="protein sequence ID" value="KAL1800893.1"/>
    <property type="molecule type" value="Genomic_DNA"/>
</dbReference>
<keyword evidence="6" id="KW-1185">Reference proteome</keyword>
<dbReference type="SUPFAM" id="SSF51735">
    <property type="entry name" value="NAD(P)-binding Rossmann-fold domains"/>
    <property type="match status" value="1"/>
</dbReference>
<keyword evidence="2" id="KW-0521">NADP</keyword>
<gene>
    <name evidence="5" type="ORF">ACET3X_001235</name>
</gene>
<dbReference type="Proteomes" id="UP001578633">
    <property type="component" value="Chromosome 1"/>
</dbReference>
<accession>A0ABR3UXT8</accession>
<evidence type="ECO:0000313" key="5">
    <source>
        <dbReference type="EMBL" id="KAL1800893.1"/>
    </source>
</evidence>
<proteinExistence type="inferred from homology"/>
<dbReference type="Gene3D" id="3.40.50.720">
    <property type="entry name" value="NAD(P)-binding Rossmann-like Domain"/>
    <property type="match status" value="1"/>
</dbReference>
<keyword evidence="3" id="KW-0560">Oxidoreductase</keyword>
<protein>
    <recommendedName>
        <fullName evidence="4">NmrA-like domain-containing protein</fullName>
    </recommendedName>
</protein>
<dbReference type="InterPro" id="IPR051609">
    <property type="entry name" value="NmrA/Isoflavone_reductase-like"/>
</dbReference>
<organism evidence="5 6">
    <name type="scientific">Alternaria dauci</name>
    <dbReference type="NCBI Taxonomy" id="48095"/>
    <lineage>
        <taxon>Eukaryota</taxon>
        <taxon>Fungi</taxon>
        <taxon>Dikarya</taxon>
        <taxon>Ascomycota</taxon>
        <taxon>Pezizomycotina</taxon>
        <taxon>Dothideomycetes</taxon>
        <taxon>Pleosporomycetidae</taxon>
        <taxon>Pleosporales</taxon>
        <taxon>Pleosporineae</taxon>
        <taxon>Pleosporaceae</taxon>
        <taxon>Alternaria</taxon>
        <taxon>Alternaria sect. Porri</taxon>
    </lineage>
</organism>
<comment type="similarity">
    <text evidence="1">Belongs to the NmrA-type oxidoreductase family. Isoflavone reductase subfamily.</text>
</comment>
<dbReference type="RefSeq" id="XP_069311477.1">
    <property type="nucleotide sequence ID" value="XM_069446504.1"/>
</dbReference>
<dbReference type="PANTHER" id="PTHR47706:SF4">
    <property type="entry name" value="NMRA-LIKE DOMAIN-CONTAINING PROTEIN"/>
    <property type="match status" value="1"/>
</dbReference>
<evidence type="ECO:0000259" key="4">
    <source>
        <dbReference type="Pfam" id="PF05368"/>
    </source>
</evidence>
<sequence>MVTVAVAGGTGGVGRTIVEELVHQGKHQVLILSRKANKIPGLESVGVIEADYGDVASVKESLKKHNVDVVISALALFTEESARAQMNLIQAAIDSGSVKRFMPSEYGINYSHPGLLEFHPAGKWWLDAADLLRGSHLDFTRVMFGWFSDYFGMPHCKSNMKPFKYALDFDNRKAALPGDGEASVTFLHSTDVAKYIAALLDEEKRWPEFSAFASDKLTWNKLVGIAERVTGVKWEVIYDPIDKLQHGQATLLEQPEGSYKLPEDAIRNMVAEYGVMAVKGFMDVTGEGLRNDDFPEVHPITVEALMEKAWGSKRS</sequence>
<comment type="caution">
    <text evidence="5">The sequence shown here is derived from an EMBL/GenBank/DDBJ whole genome shotgun (WGS) entry which is preliminary data.</text>
</comment>
<evidence type="ECO:0000313" key="6">
    <source>
        <dbReference type="Proteomes" id="UP001578633"/>
    </source>
</evidence>
<evidence type="ECO:0000256" key="3">
    <source>
        <dbReference type="ARBA" id="ARBA00023002"/>
    </source>
</evidence>
<dbReference type="GeneID" id="96081557"/>
<dbReference type="PANTHER" id="PTHR47706">
    <property type="entry name" value="NMRA-LIKE FAMILY PROTEIN"/>
    <property type="match status" value="1"/>
</dbReference>
<reference evidence="5 6" key="1">
    <citation type="submission" date="2024-09" db="EMBL/GenBank/DDBJ databases">
        <title>T2T genomes of carrot and Alternaria dauci and their utility for understanding host-pathogen interaction during carrot leaf blight disease.</title>
        <authorList>
            <person name="Liu W."/>
            <person name="Xu S."/>
            <person name="Ou C."/>
            <person name="Liu X."/>
            <person name="Zhuang F."/>
            <person name="Deng X.W."/>
        </authorList>
    </citation>
    <scope>NUCLEOTIDE SEQUENCE [LARGE SCALE GENOMIC DNA]</scope>
    <source>
        <strain evidence="5 6">A2016</strain>
    </source>
</reference>
<name>A0ABR3UXT8_9PLEO</name>
<evidence type="ECO:0000256" key="1">
    <source>
        <dbReference type="ARBA" id="ARBA00005725"/>
    </source>
</evidence>
<dbReference type="Gene3D" id="3.90.25.10">
    <property type="entry name" value="UDP-galactose 4-epimerase, domain 1"/>
    <property type="match status" value="1"/>
</dbReference>
<evidence type="ECO:0000256" key="2">
    <source>
        <dbReference type="ARBA" id="ARBA00022857"/>
    </source>
</evidence>